<name>A0A1B8SB56_9MYCO</name>
<dbReference type="GO" id="GO:0016787">
    <property type="term" value="F:hydrolase activity"/>
    <property type="evidence" value="ECO:0007669"/>
    <property type="project" value="UniProtKB-KW"/>
</dbReference>
<keyword evidence="2" id="KW-0378">Hydrolase</keyword>
<dbReference type="PRINTS" id="PR00413">
    <property type="entry name" value="HADHALOGNASE"/>
</dbReference>
<dbReference type="InterPro" id="IPR023214">
    <property type="entry name" value="HAD_sf"/>
</dbReference>
<dbReference type="EMBL" id="LFOE01000043">
    <property type="protein sequence ID" value="OBY29979.1"/>
    <property type="molecule type" value="Genomic_DNA"/>
</dbReference>
<reference evidence="2 3" key="1">
    <citation type="submission" date="2015-06" db="EMBL/GenBank/DDBJ databases">
        <title>Genome sequence of Mycobacterium kumamotonense strain Roo.</title>
        <authorList>
            <person name="Greninger A.L."/>
            <person name="Cunningham G."/>
            <person name="Miller S."/>
        </authorList>
    </citation>
    <scope>NUCLEOTIDE SEQUENCE [LARGE SCALE GENOMIC DNA]</scope>
    <source>
        <strain evidence="2 3">Roo</strain>
    </source>
</reference>
<accession>A0A1B8SB56</accession>
<proteinExistence type="predicted"/>
<dbReference type="STRING" id="354243.BST28_04600"/>
<gene>
    <name evidence="2" type="ORF">ACT18_20155</name>
</gene>
<dbReference type="SFLD" id="SFLDG01129">
    <property type="entry name" value="C1.5:_HAD__Beta-PGM__Phosphata"/>
    <property type="match status" value="1"/>
</dbReference>
<dbReference type="NCBIfam" id="TIGR01509">
    <property type="entry name" value="HAD-SF-IA-v3"/>
    <property type="match status" value="1"/>
</dbReference>
<feature type="compositionally biased region" description="Basic and acidic residues" evidence="1">
    <location>
        <begin position="219"/>
        <end position="242"/>
    </location>
</feature>
<evidence type="ECO:0000313" key="2">
    <source>
        <dbReference type="EMBL" id="OBY29979.1"/>
    </source>
</evidence>
<dbReference type="AlphaFoldDB" id="A0A1B8SB56"/>
<dbReference type="PANTHER" id="PTHR18901">
    <property type="entry name" value="2-DEOXYGLUCOSE-6-PHOSPHATE PHOSPHATASE 2"/>
    <property type="match status" value="1"/>
</dbReference>
<keyword evidence="3" id="KW-1185">Reference proteome</keyword>
<protein>
    <submittedName>
        <fullName evidence="2">HAD family hydrolase</fullName>
    </submittedName>
</protein>
<dbReference type="Gene3D" id="3.40.50.1000">
    <property type="entry name" value="HAD superfamily/HAD-like"/>
    <property type="match status" value="1"/>
</dbReference>
<dbReference type="CDD" id="cd07505">
    <property type="entry name" value="HAD_BPGM-like"/>
    <property type="match status" value="1"/>
</dbReference>
<dbReference type="InterPro" id="IPR023198">
    <property type="entry name" value="PGP-like_dom2"/>
</dbReference>
<organism evidence="2 3">
    <name type="scientific">Mycolicibacter kumamotonensis</name>
    <dbReference type="NCBI Taxonomy" id="354243"/>
    <lineage>
        <taxon>Bacteria</taxon>
        <taxon>Bacillati</taxon>
        <taxon>Actinomycetota</taxon>
        <taxon>Actinomycetes</taxon>
        <taxon>Mycobacteriales</taxon>
        <taxon>Mycobacteriaceae</taxon>
        <taxon>Mycolicibacter</taxon>
    </lineage>
</organism>
<dbReference type="SUPFAM" id="SSF56784">
    <property type="entry name" value="HAD-like"/>
    <property type="match status" value="1"/>
</dbReference>
<dbReference type="InterPro" id="IPR006439">
    <property type="entry name" value="HAD-SF_hydro_IA"/>
</dbReference>
<sequence length="249" mass="26483">MRAVLCDMDGTLVDSEKLWDVAMDALYDRLGGVLTPEVRATTVGGCAENTMRIVYDDLGLSPDPAAMADSANWLHDYTAGLFDTGLPWCDGARELLDGLAAAAMPVALVTNTPRALAERALNTIGRHYFSAVVCGDEVSRGKPAPDPYLRAAALLELDPGWCLAVEDSPTGAAAAEAAGCAVLVAPNAVPVPAGLRRWQVASLAGLGLADLHDIYTDLATPHEREPHERESHERESHERERACLSADTP</sequence>
<evidence type="ECO:0000256" key="1">
    <source>
        <dbReference type="SAM" id="MobiDB-lite"/>
    </source>
</evidence>
<evidence type="ECO:0000313" key="3">
    <source>
        <dbReference type="Proteomes" id="UP000092668"/>
    </source>
</evidence>
<dbReference type="Gene3D" id="1.10.150.240">
    <property type="entry name" value="Putative phosphatase, domain 2"/>
    <property type="match status" value="1"/>
</dbReference>
<dbReference type="Pfam" id="PF00702">
    <property type="entry name" value="Hydrolase"/>
    <property type="match status" value="1"/>
</dbReference>
<dbReference type="RefSeq" id="WP_084014152.1">
    <property type="nucleotide sequence ID" value="NZ_LFOE01000043.1"/>
</dbReference>
<dbReference type="InterPro" id="IPR036412">
    <property type="entry name" value="HAD-like_sf"/>
</dbReference>
<comment type="caution">
    <text evidence="2">The sequence shown here is derived from an EMBL/GenBank/DDBJ whole genome shotgun (WGS) entry which is preliminary data.</text>
</comment>
<feature type="region of interest" description="Disordered" evidence="1">
    <location>
        <begin position="219"/>
        <end position="249"/>
    </location>
</feature>
<dbReference type="Proteomes" id="UP000092668">
    <property type="component" value="Unassembled WGS sequence"/>
</dbReference>
<dbReference type="PATRIC" id="fig|354243.3.peg.4167"/>
<dbReference type="PANTHER" id="PTHR18901:SF38">
    <property type="entry name" value="PSEUDOURIDINE-5'-PHOSPHATASE"/>
    <property type="match status" value="1"/>
</dbReference>
<dbReference type="SFLD" id="SFLDS00003">
    <property type="entry name" value="Haloacid_Dehalogenase"/>
    <property type="match status" value="1"/>
</dbReference>